<dbReference type="EMBL" id="ACBY02000014">
    <property type="protein sequence ID" value="EFB77158.1"/>
    <property type="molecule type" value="Genomic_DNA"/>
</dbReference>
<evidence type="ECO:0000313" key="2">
    <source>
        <dbReference type="Proteomes" id="UP000003438"/>
    </source>
</evidence>
<comment type="caution">
    <text evidence="1">The sequence shown here is derived from an EMBL/GenBank/DDBJ whole genome shotgun (WGS) entry which is preliminary data.</text>
</comment>
<keyword evidence="2" id="KW-1185">Reference proteome</keyword>
<protein>
    <submittedName>
        <fullName evidence="1">Uncharacterized protein</fullName>
    </submittedName>
</protein>
<dbReference type="AlphaFoldDB" id="D1PK59"/>
<dbReference type="Proteomes" id="UP000003438">
    <property type="component" value="Unassembled WGS sequence"/>
</dbReference>
<evidence type="ECO:0000313" key="1">
    <source>
        <dbReference type="EMBL" id="EFB77158.1"/>
    </source>
</evidence>
<organism evidence="1 2">
    <name type="scientific">Subdoligranulum variabile DSM 15176</name>
    <dbReference type="NCBI Taxonomy" id="411471"/>
    <lineage>
        <taxon>Bacteria</taxon>
        <taxon>Bacillati</taxon>
        <taxon>Bacillota</taxon>
        <taxon>Clostridia</taxon>
        <taxon>Eubacteriales</taxon>
        <taxon>Oscillospiraceae</taxon>
        <taxon>Subdoligranulum</taxon>
    </lineage>
</organism>
<dbReference type="HOGENOM" id="CLU_3240515_0_0_9"/>
<sequence>MVGVSYHTLYDSVNIKVALLVRSTISKAKSVHFDERTLSFVGL</sequence>
<proteinExistence type="predicted"/>
<accession>D1PK59</accession>
<reference evidence="1" key="1">
    <citation type="submission" date="2009-12" db="EMBL/GenBank/DDBJ databases">
        <authorList>
            <person name="Weinstock G."/>
            <person name="Sodergren E."/>
            <person name="Clifton S."/>
            <person name="Fulton L."/>
            <person name="Fulton B."/>
            <person name="Courtney L."/>
            <person name="Fronick C."/>
            <person name="Harrison M."/>
            <person name="Strong C."/>
            <person name="Farmer C."/>
            <person name="Delahaunty K."/>
            <person name="Markovic C."/>
            <person name="Hall O."/>
            <person name="Minx P."/>
            <person name="Tomlinson C."/>
            <person name="Mitreva M."/>
            <person name="Nelson J."/>
            <person name="Hou S."/>
            <person name="Wollam A."/>
            <person name="Pepin K.H."/>
            <person name="Johnson M."/>
            <person name="Bhonagiri V."/>
            <person name="Nash W.E."/>
            <person name="Warren W."/>
            <person name="Chinwalla A."/>
            <person name="Mardis E.R."/>
            <person name="Wilson R.K."/>
        </authorList>
    </citation>
    <scope>NUCLEOTIDE SEQUENCE [LARGE SCALE GENOMIC DNA]</scope>
    <source>
        <strain evidence="1">DSM 15176</strain>
    </source>
</reference>
<gene>
    <name evidence="1" type="ORF">SUBVAR_04780</name>
</gene>
<name>D1PK59_9FIRM</name>